<evidence type="ECO:0000256" key="1">
    <source>
        <dbReference type="ARBA" id="ARBA00023015"/>
    </source>
</evidence>
<feature type="domain" description="HTH lacI-type" evidence="4">
    <location>
        <begin position="6"/>
        <end position="60"/>
    </location>
</feature>
<evidence type="ECO:0000256" key="3">
    <source>
        <dbReference type="ARBA" id="ARBA00023163"/>
    </source>
</evidence>
<dbReference type="InterPro" id="IPR025997">
    <property type="entry name" value="SBP_2_dom"/>
</dbReference>
<dbReference type="PANTHER" id="PTHR30146:SF144">
    <property type="entry name" value="LACI-FAMILY TRANSCRIPTION REGULATOR"/>
    <property type="match status" value="1"/>
</dbReference>
<gene>
    <name evidence="5" type="ORF">DDR33_17180</name>
</gene>
<dbReference type="PROSITE" id="PS00356">
    <property type="entry name" value="HTH_LACI_1"/>
    <property type="match status" value="1"/>
</dbReference>
<dbReference type="OrthoDB" id="628703at2"/>
<accession>A0A2U2PDL1</accession>
<evidence type="ECO:0000259" key="4">
    <source>
        <dbReference type="PROSITE" id="PS50932"/>
    </source>
</evidence>
<dbReference type="Proteomes" id="UP000245647">
    <property type="component" value="Unassembled WGS sequence"/>
</dbReference>
<dbReference type="GO" id="GO:0003700">
    <property type="term" value="F:DNA-binding transcription factor activity"/>
    <property type="evidence" value="ECO:0007669"/>
    <property type="project" value="TreeGrafter"/>
</dbReference>
<keyword evidence="2" id="KW-0238">DNA-binding</keyword>
<dbReference type="AlphaFoldDB" id="A0A2U2PDL1"/>
<protein>
    <submittedName>
        <fullName evidence="5">LacI family transcriptional regulator</fullName>
    </submittedName>
</protein>
<name>A0A2U2PDL1_9SPHI</name>
<keyword evidence="3" id="KW-0804">Transcription</keyword>
<dbReference type="Gene3D" id="3.40.50.2300">
    <property type="match status" value="2"/>
</dbReference>
<comment type="caution">
    <text evidence="5">The sequence shown here is derived from an EMBL/GenBank/DDBJ whole genome shotgun (WGS) entry which is preliminary data.</text>
</comment>
<sequence>MKNKIVRIKDIAEKAMVSTGTVDRVLHNRGKVAEDVKDRVLRIIRELNYEPNYEARALGSNRVYTIAALIPDYTYDPYWYDPKTGIDKAARDLAQYGVTVSQHFFIQDKPDTFIRKAEEITELRPDGVVLAPVFYKEALPFLERWRKLGIPFVIFNTQLEDSKPLCYIGQDSYQSGLLAGRLVHYGQPESCSVLLVHIDEDLGNSAHLVKKEEGFRDYFEHNNLHGKYVIRRLELKRRDYLVFVKQLDALIENNPDLKCIYVTTSKGYEIAAYLEQRGIDSIKVIGYDLVPKNIYFINKGIISFVINQHPAGQGYWSVHHLSDHLVFKKDISTVRYLPLDIITKENLTYYMNEGF</sequence>
<dbReference type="InterPro" id="IPR010982">
    <property type="entry name" value="Lambda_DNA-bd_dom_sf"/>
</dbReference>
<dbReference type="Pfam" id="PF13407">
    <property type="entry name" value="Peripla_BP_4"/>
    <property type="match status" value="1"/>
</dbReference>
<organism evidence="5 6">
    <name type="scientific">Pararcticibacter amylolyticus</name>
    <dbReference type="NCBI Taxonomy" id="2173175"/>
    <lineage>
        <taxon>Bacteria</taxon>
        <taxon>Pseudomonadati</taxon>
        <taxon>Bacteroidota</taxon>
        <taxon>Sphingobacteriia</taxon>
        <taxon>Sphingobacteriales</taxon>
        <taxon>Sphingobacteriaceae</taxon>
        <taxon>Pararcticibacter</taxon>
    </lineage>
</organism>
<dbReference type="Gene3D" id="1.10.260.40">
    <property type="entry name" value="lambda repressor-like DNA-binding domains"/>
    <property type="match status" value="1"/>
</dbReference>
<dbReference type="Pfam" id="PF00356">
    <property type="entry name" value="LacI"/>
    <property type="match status" value="1"/>
</dbReference>
<reference evidence="5 6" key="1">
    <citation type="submission" date="2018-04" db="EMBL/GenBank/DDBJ databases">
        <title>Pedobacter chongqingensis sp. nov., isolated from a rottenly hemp rope.</title>
        <authorList>
            <person name="Cai Y."/>
        </authorList>
    </citation>
    <scope>NUCLEOTIDE SEQUENCE [LARGE SCALE GENOMIC DNA]</scope>
    <source>
        <strain evidence="5 6">FJ4-8</strain>
    </source>
</reference>
<evidence type="ECO:0000256" key="2">
    <source>
        <dbReference type="ARBA" id="ARBA00023125"/>
    </source>
</evidence>
<dbReference type="GO" id="GO:0000976">
    <property type="term" value="F:transcription cis-regulatory region binding"/>
    <property type="evidence" value="ECO:0007669"/>
    <property type="project" value="TreeGrafter"/>
</dbReference>
<dbReference type="EMBL" id="QEAS01000014">
    <property type="protein sequence ID" value="PWG79488.1"/>
    <property type="molecule type" value="Genomic_DNA"/>
</dbReference>
<dbReference type="SMART" id="SM00354">
    <property type="entry name" value="HTH_LACI"/>
    <property type="match status" value="1"/>
</dbReference>
<evidence type="ECO:0000313" key="5">
    <source>
        <dbReference type="EMBL" id="PWG79488.1"/>
    </source>
</evidence>
<proteinExistence type="predicted"/>
<dbReference type="CDD" id="cd06307">
    <property type="entry name" value="PBP1_sugar_binding"/>
    <property type="match status" value="1"/>
</dbReference>
<keyword evidence="6" id="KW-1185">Reference proteome</keyword>
<dbReference type="RefSeq" id="WP_109417031.1">
    <property type="nucleotide sequence ID" value="NZ_QEAS01000014.1"/>
</dbReference>
<dbReference type="PROSITE" id="PS50932">
    <property type="entry name" value="HTH_LACI_2"/>
    <property type="match status" value="1"/>
</dbReference>
<dbReference type="CDD" id="cd01392">
    <property type="entry name" value="HTH_LacI"/>
    <property type="match status" value="1"/>
</dbReference>
<keyword evidence="1" id="KW-0805">Transcription regulation</keyword>
<dbReference type="InterPro" id="IPR000843">
    <property type="entry name" value="HTH_LacI"/>
</dbReference>
<dbReference type="SUPFAM" id="SSF53822">
    <property type="entry name" value="Periplasmic binding protein-like I"/>
    <property type="match status" value="1"/>
</dbReference>
<dbReference type="InterPro" id="IPR028082">
    <property type="entry name" value="Peripla_BP_I"/>
</dbReference>
<evidence type="ECO:0000313" key="6">
    <source>
        <dbReference type="Proteomes" id="UP000245647"/>
    </source>
</evidence>
<dbReference type="SUPFAM" id="SSF47413">
    <property type="entry name" value="lambda repressor-like DNA-binding domains"/>
    <property type="match status" value="1"/>
</dbReference>
<dbReference type="PANTHER" id="PTHR30146">
    <property type="entry name" value="LACI-RELATED TRANSCRIPTIONAL REPRESSOR"/>
    <property type="match status" value="1"/>
</dbReference>